<dbReference type="AlphaFoldDB" id="A0A345ULG4"/>
<evidence type="ECO:0000313" key="3">
    <source>
        <dbReference type="EMBL" id="AXJ01316.1"/>
    </source>
</evidence>
<evidence type="ECO:0000259" key="2">
    <source>
        <dbReference type="Pfam" id="PF05036"/>
    </source>
</evidence>
<dbReference type="Proteomes" id="UP000254808">
    <property type="component" value="Chromosome"/>
</dbReference>
<dbReference type="InterPro" id="IPR036680">
    <property type="entry name" value="SPOR-like_sf"/>
</dbReference>
<gene>
    <name evidence="3" type="ORF">CYPRO_2066</name>
</gene>
<proteinExistence type="predicted"/>
<keyword evidence="1" id="KW-0732">Signal</keyword>
<dbReference type="GO" id="GO:0042834">
    <property type="term" value="F:peptidoglycan binding"/>
    <property type="evidence" value="ECO:0007669"/>
    <property type="project" value="InterPro"/>
</dbReference>
<dbReference type="EMBL" id="CP027806">
    <property type="protein sequence ID" value="AXJ01316.1"/>
    <property type="molecule type" value="Genomic_DNA"/>
</dbReference>
<dbReference type="KEGG" id="cprv:CYPRO_2066"/>
<feature type="signal peptide" evidence="1">
    <location>
        <begin position="1"/>
        <end position="21"/>
    </location>
</feature>
<evidence type="ECO:0000256" key="1">
    <source>
        <dbReference type="SAM" id="SignalP"/>
    </source>
</evidence>
<dbReference type="InterPro" id="IPR007730">
    <property type="entry name" value="SPOR-like_dom"/>
</dbReference>
<name>A0A345ULG4_9BACT</name>
<evidence type="ECO:0000313" key="4">
    <source>
        <dbReference type="Proteomes" id="UP000254808"/>
    </source>
</evidence>
<accession>A0A345ULG4</accession>
<dbReference type="Pfam" id="PF05036">
    <property type="entry name" value="SPOR"/>
    <property type="match status" value="1"/>
</dbReference>
<organism evidence="3 4">
    <name type="scientific">Cyclonatronum proteinivorum</name>
    <dbReference type="NCBI Taxonomy" id="1457365"/>
    <lineage>
        <taxon>Bacteria</taxon>
        <taxon>Pseudomonadati</taxon>
        <taxon>Balneolota</taxon>
        <taxon>Balneolia</taxon>
        <taxon>Balneolales</taxon>
        <taxon>Cyclonatronaceae</taxon>
        <taxon>Cyclonatronum</taxon>
    </lineage>
</organism>
<dbReference type="Gene3D" id="3.30.70.1070">
    <property type="entry name" value="Sporulation related repeat"/>
    <property type="match status" value="1"/>
</dbReference>
<keyword evidence="4" id="KW-1185">Reference proteome</keyword>
<protein>
    <submittedName>
        <fullName evidence="3">Sporulation related domain-containing protein</fullName>
    </submittedName>
</protein>
<sequence length="176" mass="19937">MAPSLPLLLLLLFIAAGCASVAEVAEPEEAPAEEIVEAPAAFSTTLSTRELAELRLQPTDRFRTFELTVPEAFQISEEELQQTQSNRGFRIQLLTTENVAYADSLMLEYYDWAAELDELPFDVMPEAYVTFRQPFYRVRVGDFRRRSDANLYLAILRTRFPGAWVVIDTIDPSLAP</sequence>
<feature type="domain" description="SPOR" evidence="2">
    <location>
        <begin position="87"/>
        <end position="166"/>
    </location>
</feature>
<feature type="chain" id="PRO_5016923509" evidence="1">
    <location>
        <begin position="22"/>
        <end position="176"/>
    </location>
</feature>
<reference evidence="3 4" key="1">
    <citation type="submission" date="2018-03" db="EMBL/GenBank/DDBJ databases">
        <title>Phenotypic and genomic properties of Cyclonatronum proteinivorum gen. nov., sp. nov., a haloalkaliphilic bacteroidete from soda lakes possessing Na+-translocating rhodopsin.</title>
        <authorList>
            <person name="Toshchakov S.V."/>
            <person name="Korzhenkov A."/>
            <person name="Samarov N.I."/>
            <person name="Kublanov I.V."/>
            <person name="Muntyan M.S."/>
            <person name="Sorokin D.Y."/>
        </authorList>
    </citation>
    <scope>NUCLEOTIDE SEQUENCE [LARGE SCALE GENOMIC DNA]</scope>
    <source>
        <strain evidence="3 4">Omega</strain>
    </source>
</reference>